<accession>A0A5J4QBG8</accession>
<feature type="domain" description="Transposase IS116/IS110/IS902 C-terminal" evidence="2">
    <location>
        <begin position="250"/>
        <end position="325"/>
    </location>
</feature>
<gene>
    <name evidence="3" type="ORF">EZS27_030776</name>
</gene>
<organism evidence="3">
    <name type="scientific">termite gut metagenome</name>
    <dbReference type="NCBI Taxonomy" id="433724"/>
    <lineage>
        <taxon>unclassified sequences</taxon>
        <taxon>metagenomes</taxon>
        <taxon>organismal metagenomes</taxon>
    </lineage>
</organism>
<dbReference type="InterPro" id="IPR047650">
    <property type="entry name" value="Transpos_IS110"/>
</dbReference>
<dbReference type="InterPro" id="IPR003346">
    <property type="entry name" value="Transposase_20"/>
</dbReference>
<dbReference type="EMBL" id="SNRY01003919">
    <property type="protein sequence ID" value="KAA6319316.1"/>
    <property type="molecule type" value="Genomic_DNA"/>
</dbReference>
<dbReference type="Pfam" id="PF01548">
    <property type="entry name" value="DEDD_Tnp_IS110"/>
    <property type="match status" value="1"/>
</dbReference>
<dbReference type="AlphaFoldDB" id="A0A5J4QBG8"/>
<evidence type="ECO:0000313" key="3">
    <source>
        <dbReference type="EMBL" id="KAA6319316.1"/>
    </source>
</evidence>
<dbReference type="GO" id="GO:0004803">
    <property type="term" value="F:transposase activity"/>
    <property type="evidence" value="ECO:0007669"/>
    <property type="project" value="InterPro"/>
</dbReference>
<protein>
    <submittedName>
        <fullName evidence="3">Uncharacterized protein</fullName>
    </submittedName>
</protein>
<evidence type="ECO:0000259" key="2">
    <source>
        <dbReference type="Pfam" id="PF02371"/>
    </source>
</evidence>
<sequence length="380" mass="43672">MNKTCGLDVHKDSLFACILDEQGKKIFEKRYGTLTPDLDELRTNLLENGCGRVAMESTSIYWMPIWHVLESDFELKLANPYFIKQLPGRKSDVKDAQWISECLQKELIRGSFVANDVMQQMRQYTRQHRRQTKSRVRLEQQLDNQLQRCNIRFSNYVSNQGNNVSMRKIIRAIIGGERDPVKLCRLVHGRTKNKHGETVITNSLNGVIQQADVEMLKQCMEQIELLEKQQATCLNHLEELANKYFAEEISLLCTIPGVQKFSAWCILSEIGNDMDVFQKANALVGWSGLRPRNDESAGKIQSRKTLHGNKYLRQILVEISWAATKSGKSFLGKKYNVLSKRMKSQKALLAITRKILVIIFNVLRTKQPFDPKRNIQAVVA</sequence>
<dbReference type="Pfam" id="PF02371">
    <property type="entry name" value="Transposase_20"/>
    <property type="match status" value="1"/>
</dbReference>
<name>A0A5J4QBG8_9ZZZZ</name>
<dbReference type="InterPro" id="IPR002525">
    <property type="entry name" value="Transp_IS110-like_N"/>
</dbReference>
<dbReference type="NCBIfam" id="NF033542">
    <property type="entry name" value="transpos_IS110"/>
    <property type="match status" value="1"/>
</dbReference>
<dbReference type="GO" id="GO:0006313">
    <property type="term" value="P:DNA transposition"/>
    <property type="evidence" value="ECO:0007669"/>
    <property type="project" value="InterPro"/>
</dbReference>
<dbReference type="GO" id="GO:0003677">
    <property type="term" value="F:DNA binding"/>
    <property type="evidence" value="ECO:0007669"/>
    <property type="project" value="InterPro"/>
</dbReference>
<comment type="caution">
    <text evidence="3">The sequence shown here is derived from an EMBL/GenBank/DDBJ whole genome shotgun (WGS) entry which is preliminary data.</text>
</comment>
<dbReference type="PANTHER" id="PTHR33055">
    <property type="entry name" value="TRANSPOSASE FOR INSERTION SEQUENCE ELEMENT IS1111A"/>
    <property type="match status" value="1"/>
</dbReference>
<reference evidence="3" key="1">
    <citation type="submission" date="2019-03" db="EMBL/GenBank/DDBJ databases">
        <title>Single cell metagenomics reveals metabolic interactions within the superorganism composed of flagellate Streblomastix strix and complex community of Bacteroidetes bacteria on its surface.</title>
        <authorList>
            <person name="Treitli S.C."/>
            <person name="Kolisko M."/>
            <person name="Husnik F."/>
            <person name="Keeling P."/>
            <person name="Hampl V."/>
        </authorList>
    </citation>
    <scope>NUCLEOTIDE SEQUENCE</scope>
    <source>
        <strain evidence="3">STM</strain>
    </source>
</reference>
<feature type="domain" description="Transposase IS110-like N-terminal" evidence="1">
    <location>
        <begin position="5"/>
        <end position="149"/>
    </location>
</feature>
<proteinExistence type="predicted"/>
<dbReference type="PANTHER" id="PTHR33055:SF13">
    <property type="entry name" value="TRANSPOSASE"/>
    <property type="match status" value="1"/>
</dbReference>
<evidence type="ECO:0000259" key="1">
    <source>
        <dbReference type="Pfam" id="PF01548"/>
    </source>
</evidence>